<keyword evidence="7" id="KW-1015">Disulfide bond</keyword>
<dbReference type="Proteomes" id="UP000051574">
    <property type="component" value="Unassembled WGS sequence"/>
</dbReference>
<dbReference type="InterPro" id="IPR015615">
    <property type="entry name" value="TGF-beta-rel"/>
</dbReference>
<dbReference type="FunFam" id="2.10.90.10:FF:000006">
    <property type="entry name" value="growth/differentiation factor 8"/>
    <property type="match status" value="1"/>
</dbReference>
<dbReference type="SUPFAM" id="SSF57501">
    <property type="entry name" value="Cystine-knot cytokines"/>
    <property type="match status" value="1"/>
</dbReference>
<sequence>MFLTNSSLKKSSSKSRYACITFTLLLICIRTQNVNSENFLNGTYTPKSNTIDRRKIPIDIDSSEIDASIAIPGRCTSCMREEIKNRNIQVIKSEVLKKMGFENPPNMTGKIVPKVPTQILSMVETDMSGWQGDQPLYQMYSDEDDDFHVKTEKVIVFAQAYPRLRHWKGNDILHFSFSDNTAKYHVANATLYVFIKGTDRKPSPIITLEVFKLHKTEVSGTVKMISRKITQPYGRGDWIRLDVTIMVSEWLKHPEENLGFIINGTSEGKKFVILDRTSSESEKKVPYVEINTKQSRRKIRRNLIDCDEGSNERICCRYPLMIDFESFGWDFIIAPKKYDAHYCAGDCDYMTLQRYPHTHIANMAAPHVATPCCAPRKLSSITMLYFDEDMNVVYGSLPSMVVDRCGCS</sequence>
<keyword evidence="4" id="KW-0165">Cleavage on pair of basic residues</keyword>
<organism evidence="10 11">
    <name type="scientific">Oryctes borbonicus</name>
    <dbReference type="NCBI Taxonomy" id="1629725"/>
    <lineage>
        <taxon>Eukaryota</taxon>
        <taxon>Metazoa</taxon>
        <taxon>Ecdysozoa</taxon>
        <taxon>Arthropoda</taxon>
        <taxon>Hexapoda</taxon>
        <taxon>Insecta</taxon>
        <taxon>Pterygota</taxon>
        <taxon>Neoptera</taxon>
        <taxon>Endopterygota</taxon>
        <taxon>Coleoptera</taxon>
        <taxon>Polyphaga</taxon>
        <taxon>Scarabaeiformia</taxon>
        <taxon>Scarabaeidae</taxon>
        <taxon>Dynastinae</taxon>
        <taxon>Oryctes</taxon>
    </lineage>
</organism>
<keyword evidence="11" id="KW-1185">Reference proteome</keyword>
<dbReference type="OrthoDB" id="5948587at2759"/>
<comment type="similarity">
    <text evidence="2 8">Belongs to the TGF-beta family.</text>
</comment>
<dbReference type="GO" id="GO:0005125">
    <property type="term" value="F:cytokine activity"/>
    <property type="evidence" value="ECO:0007669"/>
    <property type="project" value="TreeGrafter"/>
</dbReference>
<dbReference type="InterPro" id="IPR017948">
    <property type="entry name" value="TGFb_CS"/>
</dbReference>
<dbReference type="Pfam" id="PF00019">
    <property type="entry name" value="TGF_beta"/>
    <property type="match status" value="1"/>
</dbReference>
<dbReference type="InterPro" id="IPR029034">
    <property type="entry name" value="Cystine-knot_cytokine"/>
</dbReference>
<dbReference type="Pfam" id="PF00688">
    <property type="entry name" value="TGFb_propeptide"/>
    <property type="match status" value="1"/>
</dbReference>
<evidence type="ECO:0000256" key="2">
    <source>
        <dbReference type="ARBA" id="ARBA00006656"/>
    </source>
</evidence>
<protein>
    <recommendedName>
        <fullName evidence="9">TGF-beta family profile domain-containing protein</fullName>
    </recommendedName>
</protein>
<keyword evidence="6 8" id="KW-0339">Growth factor</keyword>
<evidence type="ECO:0000256" key="5">
    <source>
        <dbReference type="ARBA" id="ARBA00022729"/>
    </source>
</evidence>
<evidence type="ECO:0000256" key="3">
    <source>
        <dbReference type="ARBA" id="ARBA00022525"/>
    </source>
</evidence>
<dbReference type="PROSITE" id="PS51362">
    <property type="entry name" value="TGF_BETA_2"/>
    <property type="match status" value="1"/>
</dbReference>
<dbReference type="Gene3D" id="2.10.90.10">
    <property type="entry name" value="Cystine-knot cytokines"/>
    <property type="match status" value="1"/>
</dbReference>
<evidence type="ECO:0000313" key="11">
    <source>
        <dbReference type="Proteomes" id="UP000051574"/>
    </source>
</evidence>
<dbReference type="GO" id="GO:0008083">
    <property type="term" value="F:growth factor activity"/>
    <property type="evidence" value="ECO:0007669"/>
    <property type="project" value="UniProtKB-KW"/>
</dbReference>
<reference evidence="10 11" key="1">
    <citation type="submission" date="2015-09" db="EMBL/GenBank/DDBJ databases">
        <title>Draft genome of the scarab beetle Oryctes borbonicus.</title>
        <authorList>
            <person name="Meyer J.M."/>
            <person name="Markov G.V."/>
            <person name="Baskaran P."/>
            <person name="Herrmann M."/>
            <person name="Sommer R.J."/>
            <person name="Roedelsperger C."/>
        </authorList>
    </citation>
    <scope>NUCLEOTIDE SEQUENCE [LARGE SCALE GENOMIC DNA]</scope>
    <source>
        <strain evidence="10">OB123</strain>
        <tissue evidence="10">Whole animal</tissue>
    </source>
</reference>
<dbReference type="InterPro" id="IPR001839">
    <property type="entry name" value="TGF-b_C"/>
</dbReference>
<evidence type="ECO:0000313" key="10">
    <source>
        <dbReference type="EMBL" id="KRT79404.1"/>
    </source>
</evidence>
<gene>
    <name evidence="10" type="ORF">AMK59_8464</name>
</gene>
<dbReference type="PANTHER" id="PTHR11848">
    <property type="entry name" value="TGF-BETA FAMILY"/>
    <property type="match status" value="1"/>
</dbReference>
<name>A0A0T6AW76_9SCAR</name>
<dbReference type="AlphaFoldDB" id="A0A0T6AW76"/>
<dbReference type="Gene3D" id="2.60.120.970">
    <property type="match status" value="1"/>
</dbReference>
<dbReference type="GO" id="GO:0005615">
    <property type="term" value="C:extracellular space"/>
    <property type="evidence" value="ECO:0007669"/>
    <property type="project" value="TreeGrafter"/>
</dbReference>
<keyword evidence="5" id="KW-0732">Signal</keyword>
<evidence type="ECO:0000256" key="7">
    <source>
        <dbReference type="ARBA" id="ARBA00023157"/>
    </source>
</evidence>
<evidence type="ECO:0000256" key="1">
    <source>
        <dbReference type="ARBA" id="ARBA00004613"/>
    </source>
</evidence>
<dbReference type="PANTHER" id="PTHR11848:SF262">
    <property type="entry name" value="LD29161P"/>
    <property type="match status" value="1"/>
</dbReference>
<comment type="caution">
    <text evidence="10">The sequence shown here is derived from an EMBL/GenBank/DDBJ whole genome shotgun (WGS) entry which is preliminary data.</text>
</comment>
<evidence type="ECO:0000259" key="9">
    <source>
        <dbReference type="PROSITE" id="PS51362"/>
    </source>
</evidence>
<dbReference type="InterPro" id="IPR001111">
    <property type="entry name" value="TGF-b_propeptide"/>
</dbReference>
<comment type="subcellular location">
    <subcellularLocation>
        <location evidence="1">Secreted</location>
    </subcellularLocation>
</comment>
<evidence type="ECO:0000256" key="6">
    <source>
        <dbReference type="ARBA" id="ARBA00023030"/>
    </source>
</evidence>
<evidence type="ECO:0000256" key="4">
    <source>
        <dbReference type="ARBA" id="ARBA00022685"/>
    </source>
</evidence>
<dbReference type="EMBL" id="LJIG01022656">
    <property type="protein sequence ID" value="KRT79404.1"/>
    <property type="molecule type" value="Genomic_DNA"/>
</dbReference>
<keyword evidence="3" id="KW-0964">Secreted</keyword>
<proteinExistence type="inferred from homology"/>
<evidence type="ECO:0000256" key="8">
    <source>
        <dbReference type="RuleBase" id="RU000354"/>
    </source>
</evidence>
<feature type="domain" description="TGF-beta family profile" evidence="9">
    <location>
        <begin position="296"/>
        <end position="408"/>
    </location>
</feature>
<dbReference type="SMART" id="SM00204">
    <property type="entry name" value="TGFB"/>
    <property type="match status" value="1"/>
</dbReference>
<accession>A0A0T6AW76</accession>
<dbReference type="PROSITE" id="PS00250">
    <property type="entry name" value="TGF_BETA_1"/>
    <property type="match status" value="1"/>
</dbReference>